<feature type="compositionally biased region" description="Polar residues" evidence="1">
    <location>
        <begin position="260"/>
        <end position="270"/>
    </location>
</feature>
<reference evidence="3" key="1">
    <citation type="submission" date="2013-11" db="EMBL/GenBank/DDBJ databases">
        <title>Genome sequence of the fusiform rust pathogen reveals effectors for host alternation and coevolution with pine.</title>
        <authorList>
            <consortium name="DOE Joint Genome Institute"/>
            <person name="Smith K."/>
            <person name="Pendleton A."/>
            <person name="Kubisiak T."/>
            <person name="Anderson C."/>
            <person name="Salamov A."/>
            <person name="Aerts A."/>
            <person name="Riley R."/>
            <person name="Clum A."/>
            <person name="Lindquist E."/>
            <person name="Ence D."/>
            <person name="Campbell M."/>
            <person name="Kronenberg Z."/>
            <person name="Feau N."/>
            <person name="Dhillon B."/>
            <person name="Hamelin R."/>
            <person name="Burleigh J."/>
            <person name="Smith J."/>
            <person name="Yandell M."/>
            <person name="Nelson C."/>
            <person name="Grigoriev I."/>
            <person name="Davis J."/>
        </authorList>
    </citation>
    <scope>NUCLEOTIDE SEQUENCE</scope>
    <source>
        <strain evidence="3">G11</strain>
    </source>
</reference>
<feature type="region of interest" description="Disordered" evidence="1">
    <location>
        <begin position="74"/>
        <end position="108"/>
    </location>
</feature>
<organism evidence="3 4">
    <name type="scientific">Cronartium quercuum f. sp. fusiforme G11</name>
    <dbReference type="NCBI Taxonomy" id="708437"/>
    <lineage>
        <taxon>Eukaryota</taxon>
        <taxon>Fungi</taxon>
        <taxon>Dikarya</taxon>
        <taxon>Basidiomycota</taxon>
        <taxon>Pucciniomycotina</taxon>
        <taxon>Pucciniomycetes</taxon>
        <taxon>Pucciniales</taxon>
        <taxon>Coleosporiaceae</taxon>
        <taxon>Cronartium</taxon>
    </lineage>
</organism>
<keyword evidence="2" id="KW-0732">Signal</keyword>
<evidence type="ECO:0000313" key="4">
    <source>
        <dbReference type="Proteomes" id="UP000886653"/>
    </source>
</evidence>
<keyword evidence="4" id="KW-1185">Reference proteome</keyword>
<feature type="region of interest" description="Disordered" evidence="1">
    <location>
        <begin position="219"/>
        <end position="315"/>
    </location>
</feature>
<dbReference type="OrthoDB" id="10455502at2759"/>
<gene>
    <name evidence="3" type="ORF">CROQUDRAFT_715861</name>
</gene>
<evidence type="ECO:0000256" key="1">
    <source>
        <dbReference type="SAM" id="MobiDB-lite"/>
    </source>
</evidence>
<feature type="compositionally biased region" description="Polar residues" evidence="1">
    <location>
        <begin position="306"/>
        <end position="315"/>
    </location>
</feature>
<evidence type="ECO:0008006" key="5">
    <source>
        <dbReference type="Google" id="ProtNLM"/>
    </source>
</evidence>
<accession>A0A9P6NLZ3</accession>
<name>A0A9P6NLZ3_9BASI</name>
<feature type="compositionally biased region" description="Polar residues" evidence="1">
    <location>
        <begin position="82"/>
        <end position="94"/>
    </location>
</feature>
<protein>
    <recommendedName>
        <fullName evidence="5">Secreted protein</fullName>
    </recommendedName>
</protein>
<feature type="chain" id="PRO_5040503350" description="Secreted protein" evidence="2">
    <location>
        <begin position="21"/>
        <end position="315"/>
    </location>
</feature>
<feature type="compositionally biased region" description="Low complexity" evidence="1">
    <location>
        <begin position="247"/>
        <end position="259"/>
    </location>
</feature>
<proteinExistence type="predicted"/>
<sequence>MKIKVPTVVIVACLSDLGNSAQVPVGITCKSFSRRSPQAPIPKPTLPVSTGSENLADDVEDVSSTQYNNYISHVEPDDHYANGTQKSTTSSTPNKVDDSGDYSSYYPPPPSLSLSPFNEIHYPLPLTGVIKHCPPPEEDDGMTVAFPSDLYTGKSGPKNKLSLTVVDAFHTHDRTELRRTVLLGEDAWREATGNSIINKFESWPIRWFFRDATMQHDTVEGDHENTDGEGDDASGNSTMFYQESDRNSTTSSGCSSNSSKNEAQAESFESNEPPPEKDFDPTPNTKSAHPQNKRNLLSRRSSKSLARQQNLMKLN</sequence>
<dbReference type="Proteomes" id="UP000886653">
    <property type="component" value="Unassembled WGS sequence"/>
</dbReference>
<evidence type="ECO:0000313" key="3">
    <source>
        <dbReference type="EMBL" id="KAG0145970.1"/>
    </source>
</evidence>
<feature type="region of interest" description="Disordered" evidence="1">
    <location>
        <begin position="33"/>
        <end position="54"/>
    </location>
</feature>
<comment type="caution">
    <text evidence="3">The sequence shown here is derived from an EMBL/GenBank/DDBJ whole genome shotgun (WGS) entry which is preliminary data.</text>
</comment>
<dbReference type="EMBL" id="MU167268">
    <property type="protein sequence ID" value="KAG0145970.1"/>
    <property type="molecule type" value="Genomic_DNA"/>
</dbReference>
<feature type="signal peptide" evidence="2">
    <location>
        <begin position="1"/>
        <end position="20"/>
    </location>
</feature>
<evidence type="ECO:0000256" key="2">
    <source>
        <dbReference type="SAM" id="SignalP"/>
    </source>
</evidence>
<dbReference type="AlphaFoldDB" id="A0A9P6NLZ3"/>